<feature type="transmembrane region" description="Helical" evidence="1">
    <location>
        <begin position="320"/>
        <end position="340"/>
    </location>
</feature>
<keyword evidence="1" id="KW-0812">Transmembrane</keyword>
<keyword evidence="1" id="KW-0472">Membrane</keyword>
<dbReference type="AlphaFoldDB" id="A0A1H4NUR9"/>
<feature type="transmembrane region" description="Helical" evidence="1">
    <location>
        <begin position="291"/>
        <end position="314"/>
    </location>
</feature>
<sequence>MVVLMTVMFTFVSLILMAILAADSAVIWTSENLSASFERNWAMVSGAAEQWTAAVAPWFAPLLATVLVTILVWLAIPTDISFRPHWDGHNDEAQFDNESGAKGLLEVRIAMGKAALVITAVYTTWSLWALVWLIVPGVTSRNSPAGGIEFATVLALVPIMLLLGLSAGRFARSRSEPLLDLIRMRGQLKRVERRIALLHKRVAFLPTAPVGRSERAVRSYLWLLTLLICVCVDSLLYVLVVWSSSDWSPASLTPTLIWQAPTAAVVIVGIGSVFSAPSAWQLMRTAGAEGLLEAIAGFLAQALVTGLLLCFSALYSGQKYGPITGLLLAAAFVLPVLAWVTPWWRVRRSPTAFGSRWKFVVAGNAYTSLEAQRASFDRQRRALEGVLWDRYRFEKSVGWGRIMRWRRPNPWSDSERERETRARNS</sequence>
<name>A0A1H4NUR9_9MICO</name>
<feature type="transmembrane region" description="Helical" evidence="1">
    <location>
        <begin position="58"/>
        <end position="76"/>
    </location>
</feature>
<feature type="transmembrane region" description="Helical" evidence="1">
    <location>
        <begin position="114"/>
        <end position="135"/>
    </location>
</feature>
<proteinExistence type="predicted"/>
<evidence type="ECO:0000313" key="3">
    <source>
        <dbReference type="Proteomes" id="UP000199183"/>
    </source>
</evidence>
<dbReference type="Proteomes" id="UP000199183">
    <property type="component" value="Unassembled WGS sequence"/>
</dbReference>
<organism evidence="2 3">
    <name type="scientific">Paramicrobacterium humi</name>
    <dbReference type="NCBI Taxonomy" id="640635"/>
    <lineage>
        <taxon>Bacteria</taxon>
        <taxon>Bacillati</taxon>
        <taxon>Actinomycetota</taxon>
        <taxon>Actinomycetes</taxon>
        <taxon>Micrococcales</taxon>
        <taxon>Microbacteriaceae</taxon>
        <taxon>Paramicrobacterium</taxon>
    </lineage>
</organism>
<evidence type="ECO:0000256" key="1">
    <source>
        <dbReference type="SAM" id="Phobius"/>
    </source>
</evidence>
<feature type="transmembrane region" description="Helical" evidence="1">
    <location>
        <begin position="220"/>
        <end position="244"/>
    </location>
</feature>
<reference evidence="2 3" key="1">
    <citation type="submission" date="2016-10" db="EMBL/GenBank/DDBJ databases">
        <authorList>
            <person name="de Groot N.N."/>
        </authorList>
    </citation>
    <scope>NUCLEOTIDE SEQUENCE [LARGE SCALE GENOMIC DNA]</scope>
    <source>
        <strain evidence="2 3">DSM 21799</strain>
    </source>
</reference>
<keyword evidence="3" id="KW-1185">Reference proteome</keyword>
<dbReference type="EMBL" id="FNRY01000001">
    <property type="protein sequence ID" value="SEB98914.1"/>
    <property type="molecule type" value="Genomic_DNA"/>
</dbReference>
<gene>
    <name evidence="2" type="ORF">SAMN04489806_2311</name>
</gene>
<feature type="transmembrane region" description="Helical" evidence="1">
    <location>
        <begin position="147"/>
        <end position="165"/>
    </location>
</feature>
<feature type="transmembrane region" description="Helical" evidence="1">
    <location>
        <begin position="256"/>
        <end position="279"/>
    </location>
</feature>
<evidence type="ECO:0000313" key="2">
    <source>
        <dbReference type="EMBL" id="SEB98914.1"/>
    </source>
</evidence>
<protein>
    <submittedName>
        <fullName evidence="2">Uncharacterized protein</fullName>
    </submittedName>
</protein>
<accession>A0A1H4NUR9</accession>
<keyword evidence="1" id="KW-1133">Transmembrane helix</keyword>